<evidence type="ECO:0000313" key="2">
    <source>
        <dbReference type="Proteomes" id="UP000585258"/>
    </source>
</evidence>
<sequence>MEIEKPNLFTDRMDKLVILGSHLDKWIENRVTPGSQKGFNKLVAHLGIDESSESIFIELLIATKGVNVKDRLWLTEDQFDENSPWNNLLDEDYDLI</sequence>
<accession>A0A7X0S8V3</accession>
<dbReference type="AlphaFoldDB" id="A0A7X0S8V3"/>
<evidence type="ECO:0000313" key="1">
    <source>
        <dbReference type="EMBL" id="MBB6713134.1"/>
    </source>
</evidence>
<name>A0A7X0S8V3_9CLOT</name>
<organism evidence="1 2">
    <name type="scientific">Clostridium gasigenes</name>
    <dbReference type="NCBI Taxonomy" id="94869"/>
    <lineage>
        <taxon>Bacteria</taxon>
        <taxon>Bacillati</taxon>
        <taxon>Bacillota</taxon>
        <taxon>Clostridia</taxon>
        <taxon>Eubacteriales</taxon>
        <taxon>Clostridiaceae</taxon>
        <taxon>Clostridium</taxon>
    </lineage>
</organism>
<gene>
    <name evidence="1" type="ORF">H7E68_00125</name>
</gene>
<dbReference type="RefSeq" id="WP_185163019.1">
    <property type="nucleotide sequence ID" value="NZ_JACKWY010000001.1"/>
</dbReference>
<protein>
    <submittedName>
        <fullName evidence="1">Uncharacterized protein</fullName>
    </submittedName>
</protein>
<dbReference type="Proteomes" id="UP000585258">
    <property type="component" value="Unassembled WGS sequence"/>
</dbReference>
<dbReference type="EMBL" id="JACKWY010000001">
    <property type="protein sequence ID" value="MBB6713134.1"/>
    <property type="molecule type" value="Genomic_DNA"/>
</dbReference>
<comment type="caution">
    <text evidence="1">The sequence shown here is derived from an EMBL/GenBank/DDBJ whole genome shotgun (WGS) entry which is preliminary data.</text>
</comment>
<proteinExistence type="predicted"/>
<reference evidence="1 2" key="1">
    <citation type="submission" date="2020-08" db="EMBL/GenBank/DDBJ databases">
        <title>Clostridia isolated from Swiss meat.</title>
        <authorList>
            <person name="Wambui J."/>
            <person name="Stevens M.J.A."/>
            <person name="Stephan R."/>
        </authorList>
    </citation>
    <scope>NUCLEOTIDE SEQUENCE [LARGE SCALE GENOMIC DNA]</scope>
    <source>
        <strain evidence="1 2">CM001</strain>
    </source>
</reference>